<gene>
    <name evidence="2" type="ORF">GGR39_000158</name>
</gene>
<keyword evidence="3" id="KW-1185">Reference proteome</keyword>
<name>A0A7W6BYP7_9SPHN</name>
<evidence type="ECO:0000313" key="3">
    <source>
        <dbReference type="Proteomes" id="UP000561459"/>
    </source>
</evidence>
<feature type="domain" description="Zinc finger CHCC-type" evidence="1">
    <location>
        <begin position="13"/>
        <end position="53"/>
    </location>
</feature>
<evidence type="ECO:0000259" key="1">
    <source>
        <dbReference type="Pfam" id="PF10276"/>
    </source>
</evidence>
<evidence type="ECO:0000313" key="2">
    <source>
        <dbReference type="EMBL" id="MBB3938529.1"/>
    </source>
</evidence>
<dbReference type="EMBL" id="JACIDY010000001">
    <property type="protein sequence ID" value="MBB3938529.1"/>
    <property type="molecule type" value="Genomic_DNA"/>
</dbReference>
<sequence length="86" mass="9545">MTNPPETVYTDKRRVFCDGATDIRAGAALGHPRVYLEIDQKGYVECGYCDRRFVLKGATTHERERTEVFPGDLDEFGASASTSSNP</sequence>
<protein>
    <submittedName>
        <fullName evidence="2">Putative Zn-finger protein</fullName>
    </submittedName>
</protein>
<dbReference type="Proteomes" id="UP000561459">
    <property type="component" value="Unassembled WGS sequence"/>
</dbReference>
<dbReference type="Gene3D" id="2.60.260.40">
    <property type="entry name" value="q5lls5 like domains"/>
    <property type="match status" value="1"/>
</dbReference>
<dbReference type="AlphaFoldDB" id="A0A7W6BYP7"/>
<comment type="caution">
    <text evidence="2">The sequence shown here is derived from an EMBL/GenBank/DDBJ whole genome shotgun (WGS) entry which is preliminary data.</text>
</comment>
<dbReference type="Pfam" id="PF10276">
    <property type="entry name" value="zf-CHCC"/>
    <property type="match status" value="1"/>
</dbReference>
<reference evidence="2 3" key="1">
    <citation type="submission" date="2020-08" db="EMBL/GenBank/DDBJ databases">
        <title>Genomic Encyclopedia of Type Strains, Phase IV (KMG-IV): sequencing the most valuable type-strain genomes for metagenomic binning, comparative biology and taxonomic classification.</title>
        <authorList>
            <person name="Goeker M."/>
        </authorList>
    </citation>
    <scope>NUCLEOTIDE SEQUENCE [LARGE SCALE GENOMIC DNA]</scope>
    <source>
        <strain evidence="2 3">DSM 27568</strain>
    </source>
</reference>
<dbReference type="InterPro" id="IPR019401">
    <property type="entry name" value="Znf_CHCC"/>
</dbReference>
<dbReference type="RefSeq" id="WP_183615469.1">
    <property type="nucleotide sequence ID" value="NZ_JACIDY010000001.1"/>
</dbReference>
<organism evidence="2 3">
    <name type="scientific">Novosphingobium fluoreni</name>
    <dbReference type="NCBI Taxonomy" id="1391222"/>
    <lineage>
        <taxon>Bacteria</taxon>
        <taxon>Pseudomonadati</taxon>
        <taxon>Pseudomonadota</taxon>
        <taxon>Alphaproteobacteria</taxon>
        <taxon>Sphingomonadales</taxon>
        <taxon>Sphingomonadaceae</taxon>
        <taxon>Novosphingobium</taxon>
    </lineage>
</organism>
<accession>A0A7W6BYP7</accession>
<proteinExistence type="predicted"/>